<evidence type="ECO:0000256" key="1">
    <source>
        <dbReference type="ARBA" id="ARBA00023015"/>
    </source>
</evidence>
<keyword evidence="3" id="KW-0539">Nucleus</keyword>
<feature type="compositionally biased region" description="Low complexity" evidence="4">
    <location>
        <begin position="12"/>
        <end position="24"/>
    </location>
</feature>
<evidence type="ECO:0000256" key="3">
    <source>
        <dbReference type="ARBA" id="ARBA00023242"/>
    </source>
</evidence>
<evidence type="ECO:0000256" key="2">
    <source>
        <dbReference type="ARBA" id="ARBA00023163"/>
    </source>
</evidence>
<feature type="region of interest" description="Disordered" evidence="4">
    <location>
        <begin position="330"/>
        <end position="401"/>
    </location>
</feature>
<evidence type="ECO:0000313" key="5">
    <source>
        <dbReference type="EMBL" id="QSS65259.1"/>
    </source>
</evidence>
<feature type="compositionally biased region" description="Basic and acidic residues" evidence="4">
    <location>
        <begin position="658"/>
        <end position="670"/>
    </location>
</feature>
<organism evidence="5 6">
    <name type="scientific">Ajellomyces capsulatus</name>
    <name type="common">Darling's disease fungus</name>
    <name type="synonym">Histoplasma capsulatum</name>
    <dbReference type="NCBI Taxonomy" id="5037"/>
    <lineage>
        <taxon>Eukaryota</taxon>
        <taxon>Fungi</taxon>
        <taxon>Dikarya</taxon>
        <taxon>Ascomycota</taxon>
        <taxon>Pezizomycotina</taxon>
        <taxon>Eurotiomycetes</taxon>
        <taxon>Eurotiomycetidae</taxon>
        <taxon>Onygenales</taxon>
        <taxon>Ajellomycetaceae</taxon>
        <taxon>Histoplasma</taxon>
    </lineage>
</organism>
<feature type="region of interest" description="Disordered" evidence="4">
    <location>
        <begin position="490"/>
        <end position="614"/>
    </location>
</feature>
<dbReference type="OrthoDB" id="5422841at2759"/>
<dbReference type="AlphaFoldDB" id="A0A8A1MH57"/>
<evidence type="ECO:0000313" key="6">
    <source>
        <dbReference type="Proteomes" id="UP000663671"/>
    </source>
</evidence>
<evidence type="ECO:0000256" key="4">
    <source>
        <dbReference type="SAM" id="MobiDB-lite"/>
    </source>
</evidence>
<feature type="compositionally biased region" description="Basic and acidic residues" evidence="4">
    <location>
        <begin position="392"/>
        <end position="401"/>
    </location>
</feature>
<dbReference type="VEuPathDB" id="FungiDB:I7I51_06101"/>
<gene>
    <name evidence="5" type="ORF">I7I51_06101</name>
</gene>
<feature type="compositionally biased region" description="Polar residues" evidence="4">
    <location>
        <begin position="521"/>
        <end position="571"/>
    </location>
</feature>
<keyword evidence="1" id="KW-0805">Transcription regulation</keyword>
<protein>
    <submittedName>
        <fullName evidence="5">C6 finger domain-containing protein</fullName>
    </submittedName>
</protein>
<feature type="region of interest" description="Disordered" evidence="4">
    <location>
        <begin position="223"/>
        <end position="282"/>
    </location>
</feature>
<accession>A0A8A1MH57</accession>
<proteinExistence type="predicted"/>
<dbReference type="Proteomes" id="UP000663671">
    <property type="component" value="Chromosome 3"/>
</dbReference>
<dbReference type="InterPro" id="IPR001138">
    <property type="entry name" value="Zn2Cys6_DnaBD"/>
</dbReference>
<dbReference type="CDD" id="cd00067">
    <property type="entry name" value="GAL4"/>
    <property type="match status" value="1"/>
</dbReference>
<feature type="region of interest" description="Disordered" evidence="4">
    <location>
        <begin position="648"/>
        <end position="670"/>
    </location>
</feature>
<dbReference type="GO" id="GO:0000981">
    <property type="term" value="F:DNA-binding transcription factor activity, RNA polymerase II-specific"/>
    <property type="evidence" value="ECO:0007669"/>
    <property type="project" value="InterPro"/>
</dbReference>
<feature type="compositionally biased region" description="Polar residues" evidence="4">
    <location>
        <begin position="229"/>
        <end position="240"/>
    </location>
</feature>
<feature type="compositionally biased region" description="Polar residues" evidence="4">
    <location>
        <begin position="380"/>
        <end position="391"/>
    </location>
</feature>
<keyword evidence="2" id="KW-0804">Transcription</keyword>
<feature type="compositionally biased region" description="Basic residues" evidence="4">
    <location>
        <begin position="590"/>
        <end position="610"/>
    </location>
</feature>
<feature type="compositionally biased region" description="Low complexity" evidence="4">
    <location>
        <begin position="495"/>
        <end position="505"/>
    </location>
</feature>
<dbReference type="GO" id="GO:0008270">
    <property type="term" value="F:zinc ion binding"/>
    <property type="evidence" value="ECO:0007669"/>
    <property type="project" value="InterPro"/>
</dbReference>
<sequence>MPPETGSKRTRSPSGDYSHPSSSSKVPKTHSNHLQINYLARQYTHNIPLVSAEDTLPSILRLINDYDGVLQRHESIAGNLGACPLGPILVSRFERLFDGPPKVLKSHGKEGTTVSWLDIVEFAKNKPEQFTLEKTRNGVPVCQIYTKQSRVEISEEDYILIKSGIPQKIIPPQPIVEDEEKELGALEILEKNLGQIINLADQVSARARQLNHRFKNRKSAIVSRRENDMSLSAQQRQSVSPFREANGNGMGTANASNGHSRPHSPQGFVAVNSSSRREPPADDTSILSAAQFMFPHSNTDNVTIINGTSIKGASPATRAELMKKFFTTADRHTRGYQNEEDVERSAPPARQTSRSRPRTSDPGEYGGAYTGSGPVPIPNTPTSLLPQPKSSNHYERDDGGPYKVEMVSRMEGLQRGERILPPCDRCRRLQMDCHKNLTACMGCTKKHAKCSWKEVKVEELRETYPVHPRSNKSGGKGEAHNKTITVETDAEAEAEASASVSSTEAGRSQRGAETPNVVGGVNTNPGSAIGTDTISIIGDSNMNDYTNSRRASDPQTQPHNSSKPCSLSENNMHADPTGGPQAADMYRTHSNSHGHIHSPHHTHLQSHQHQRTLAQTQTPLDTEMDDGDSTDPLTQAIRDTMGKHNLAAALAATAQPSCDREGERERDRLR</sequence>
<feature type="region of interest" description="Disordered" evidence="4">
    <location>
        <begin position="1"/>
        <end position="30"/>
    </location>
</feature>
<reference evidence="5" key="1">
    <citation type="submission" date="2021-01" db="EMBL/GenBank/DDBJ databases">
        <title>Chromosome-level genome assembly of a human fungal pathogen reveals clustering of transcriptionally co-regulated genes.</title>
        <authorList>
            <person name="Voorhies M."/>
            <person name="Cohen S."/>
            <person name="Shea T.P."/>
            <person name="Petrus S."/>
            <person name="Munoz J.F."/>
            <person name="Poplawski S."/>
            <person name="Goldman W.E."/>
            <person name="Michael T."/>
            <person name="Cuomo C.A."/>
            <person name="Sil A."/>
            <person name="Beyhan S."/>
        </authorList>
    </citation>
    <scope>NUCLEOTIDE SEQUENCE</scope>
    <source>
        <strain evidence="5">WU24</strain>
    </source>
</reference>
<dbReference type="EMBL" id="CP069115">
    <property type="protein sequence ID" value="QSS65259.1"/>
    <property type="molecule type" value="Genomic_DNA"/>
</dbReference>
<name>A0A8A1MH57_AJECA</name>